<evidence type="ECO:0000256" key="6">
    <source>
        <dbReference type="ARBA" id="ARBA00022832"/>
    </source>
</evidence>
<comment type="catalytic activity">
    <reaction evidence="9">
        <text>S-hexadecanoyl-L-cysteinyl-[protein] + H2O = L-cysteinyl-[protein] + hexadecanoate + H(+)</text>
        <dbReference type="Rhea" id="RHEA:19233"/>
        <dbReference type="Rhea" id="RHEA-COMP:10131"/>
        <dbReference type="Rhea" id="RHEA-COMP:11032"/>
        <dbReference type="ChEBI" id="CHEBI:7896"/>
        <dbReference type="ChEBI" id="CHEBI:15377"/>
        <dbReference type="ChEBI" id="CHEBI:15378"/>
        <dbReference type="ChEBI" id="CHEBI:29950"/>
        <dbReference type="ChEBI" id="CHEBI:74151"/>
        <dbReference type="EC" id="3.1.2.22"/>
    </reaction>
</comment>
<accession>A0AA85JK79</accession>
<dbReference type="Gene3D" id="3.40.50.1820">
    <property type="entry name" value="alpha/beta hydrolase"/>
    <property type="match status" value="1"/>
</dbReference>
<reference evidence="13 14" key="2">
    <citation type="submission" date="2023-11" db="UniProtKB">
        <authorList>
            <consortium name="WormBaseParasite"/>
        </authorList>
    </citation>
    <scope>IDENTIFICATION</scope>
</reference>
<dbReference type="FunFam" id="3.40.50.1820:FF:000010">
    <property type="entry name" value="Acyl-protein thioesterase 2"/>
    <property type="match status" value="1"/>
</dbReference>
<dbReference type="GO" id="GO:0006631">
    <property type="term" value="P:fatty acid metabolic process"/>
    <property type="evidence" value="ECO:0007669"/>
    <property type="project" value="UniProtKB-KW"/>
</dbReference>
<dbReference type="GO" id="GO:0008474">
    <property type="term" value="F:palmitoyl-(protein) hydrolase activity"/>
    <property type="evidence" value="ECO:0007669"/>
    <property type="project" value="UniProtKB-EC"/>
</dbReference>
<keyword evidence="5" id="KW-0378">Hydrolase</keyword>
<organism evidence="12 13">
    <name type="scientific">Trichobilharzia regenti</name>
    <name type="common">Nasal bird schistosome</name>
    <dbReference type="NCBI Taxonomy" id="157069"/>
    <lineage>
        <taxon>Eukaryota</taxon>
        <taxon>Metazoa</taxon>
        <taxon>Spiralia</taxon>
        <taxon>Lophotrochozoa</taxon>
        <taxon>Platyhelminthes</taxon>
        <taxon>Trematoda</taxon>
        <taxon>Digenea</taxon>
        <taxon>Strigeidida</taxon>
        <taxon>Schistosomatoidea</taxon>
        <taxon>Schistosomatidae</taxon>
        <taxon>Trichobilharzia</taxon>
    </lineage>
</organism>
<evidence type="ECO:0000313" key="13">
    <source>
        <dbReference type="WBParaSite" id="TREG1_29930.1"/>
    </source>
</evidence>
<evidence type="ECO:0000259" key="11">
    <source>
        <dbReference type="Pfam" id="PF02230"/>
    </source>
</evidence>
<name>A0AA85JK79_TRIRE</name>
<comment type="similarity">
    <text evidence="2">Belongs to the AB hydrolase superfamily. AB hydrolase 2 family.</text>
</comment>
<dbReference type="WBParaSite" id="TREG1_29930.1">
    <property type="protein sequence ID" value="TREG1_29930.1"/>
    <property type="gene ID" value="TREG1_29930"/>
</dbReference>
<evidence type="ECO:0000313" key="12">
    <source>
        <dbReference type="Proteomes" id="UP000050795"/>
    </source>
</evidence>
<keyword evidence="6" id="KW-0276">Fatty acid metabolism</keyword>
<proteinExistence type="inferred from homology"/>
<evidence type="ECO:0000256" key="8">
    <source>
        <dbReference type="ARBA" id="ARBA00031195"/>
    </source>
</evidence>
<reference evidence="12" key="1">
    <citation type="submission" date="2022-06" db="EMBL/GenBank/DDBJ databases">
        <authorList>
            <person name="Berger JAMES D."/>
            <person name="Berger JAMES D."/>
        </authorList>
    </citation>
    <scope>NUCLEOTIDE SEQUENCE [LARGE SCALE GENOMIC DNA]</scope>
</reference>
<dbReference type="Proteomes" id="UP000050795">
    <property type="component" value="Unassembled WGS sequence"/>
</dbReference>
<dbReference type="PANTHER" id="PTHR10655:SF68">
    <property type="entry name" value="PALMITOYL-PROTEIN HYDROLASE"/>
    <property type="match status" value="1"/>
</dbReference>
<evidence type="ECO:0000256" key="4">
    <source>
        <dbReference type="ARBA" id="ARBA00022490"/>
    </source>
</evidence>
<keyword evidence="7" id="KW-0443">Lipid metabolism</keyword>
<dbReference type="InterPro" id="IPR003140">
    <property type="entry name" value="PLipase/COase/thioEstase"/>
</dbReference>
<dbReference type="SUPFAM" id="SSF53474">
    <property type="entry name" value="alpha/beta-Hydrolases"/>
    <property type="match status" value="1"/>
</dbReference>
<evidence type="ECO:0000313" key="14">
    <source>
        <dbReference type="WBParaSite" id="TREG1_29930.2"/>
    </source>
</evidence>
<evidence type="ECO:0000256" key="1">
    <source>
        <dbReference type="ARBA" id="ARBA00004496"/>
    </source>
</evidence>
<keyword evidence="4" id="KW-0963">Cytoplasm</keyword>
<evidence type="ECO:0000256" key="7">
    <source>
        <dbReference type="ARBA" id="ARBA00023098"/>
    </source>
</evidence>
<dbReference type="EC" id="3.1.2.22" evidence="3"/>
<evidence type="ECO:0000256" key="10">
    <source>
        <dbReference type="ARBA" id="ARBA00048656"/>
    </source>
</evidence>
<dbReference type="WBParaSite" id="TREG1_29930.2">
    <property type="protein sequence ID" value="TREG1_29930.2"/>
    <property type="gene ID" value="TREG1_29930"/>
</dbReference>
<comment type="catalytic activity">
    <reaction evidence="10">
        <text>1-hexadecanoyl-sn-glycero-3-phosphocholine + H2O = sn-glycerol 3-phosphocholine + hexadecanoate + H(+)</text>
        <dbReference type="Rhea" id="RHEA:40435"/>
        <dbReference type="ChEBI" id="CHEBI:7896"/>
        <dbReference type="ChEBI" id="CHEBI:15377"/>
        <dbReference type="ChEBI" id="CHEBI:15378"/>
        <dbReference type="ChEBI" id="CHEBI:16870"/>
        <dbReference type="ChEBI" id="CHEBI:72998"/>
    </reaction>
    <physiologicalReaction direction="left-to-right" evidence="10">
        <dbReference type="Rhea" id="RHEA:40436"/>
    </physiologicalReaction>
</comment>
<dbReference type="GO" id="GO:0005737">
    <property type="term" value="C:cytoplasm"/>
    <property type="evidence" value="ECO:0007669"/>
    <property type="project" value="UniProtKB-SubCell"/>
</dbReference>
<evidence type="ECO:0000256" key="9">
    <source>
        <dbReference type="ARBA" id="ARBA00047337"/>
    </source>
</evidence>
<feature type="domain" description="Phospholipase/carboxylesterase/thioesterase" evidence="11">
    <location>
        <begin position="20"/>
        <end position="234"/>
    </location>
</feature>
<evidence type="ECO:0000256" key="5">
    <source>
        <dbReference type="ARBA" id="ARBA00022801"/>
    </source>
</evidence>
<evidence type="ECO:0000256" key="2">
    <source>
        <dbReference type="ARBA" id="ARBA00006499"/>
    </source>
</evidence>
<dbReference type="AlphaFoldDB" id="A0AA85JK79"/>
<dbReference type="Pfam" id="PF02230">
    <property type="entry name" value="Abhydrolase_2"/>
    <property type="match status" value="1"/>
</dbReference>
<keyword evidence="12" id="KW-1185">Reference proteome</keyword>
<dbReference type="InterPro" id="IPR029058">
    <property type="entry name" value="AB_hydrolase_fold"/>
</dbReference>
<dbReference type="GO" id="GO:0052689">
    <property type="term" value="F:carboxylic ester hydrolase activity"/>
    <property type="evidence" value="ECO:0007669"/>
    <property type="project" value="TreeGrafter"/>
</dbReference>
<dbReference type="InterPro" id="IPR050565">
    <property type="entry name" value="LYPA1-2/EST-like"/>
</dbReference>
<dbReference type="PANTHER" id="PTHR10655">
    <property type="entry name" value="LYSOPHOSPHOLIPASE-RELATED"/>
    <property type="match status" value="1"/>
</dbReference>
<comment type="subcellular location">
    <subcellularLocation>
        <location evidence="1">Cytoplasm</location>
    </subcellularLocation>
</comment>
<protein>
    <recommendedName>
        <fullName evidence="3">palmitoyl-protein hydrolase</fullName>
        <ecNumber evidence="3">3.1.2.22</ecNumber>
    </recommendedName>
    <alternativeName>
        <fullName evidence="8">Palmitoyl-protein hydrolase</fullName>
    </alternativeName>
</protein>
<evidence type="ECO:0000256" key="3">
    <source>
        <dbReference type="ARBA" id="ARBA00012423"/>
    </source>
</evidence>
<sequence length="240" mass="26038">MGSSFSCASEDNMANKLLPAAIVSPRSKHTATLIFLHGLGDTGNGWSDALKSHVPDYFKVICPHANAIPVTLNGGVHMPAWYDIYALSEDARQDEVGIKAASSELGKFVDSEVKAGIPIENIVIGGFSQGGSVALYNALTGTSRYGGVVAFSSWLPLHTKFLTSPTLLTMPKDVPIFQCHGLQDCTIPFAMGKLTHELLQTFRLSKCELKSYPHLSHSSCEQEMEDLRTFLVKIIPGTRK</sequence>